<dbReference type="EMBL" id="BDES01000049">
    <property type="protein sequence ID" value="GCD52976.1"/>
    <property type="molecule type" value="Genomic_DNA"/>
</dbReference>
<proteinExistence type="predicted"/>
<sequence>MKFYALYETAKASGQYVLGSTLIDAESTTAALTIADASAPAGCRTGVWPFRQVSGTPDAVPPTADEAGKQYDVLVQADGASDVFKPDGQVFASVAADAAGMCLSLERFFGYRLGLIPQNAQPAAEPAAPPVSTDTPAATSDAADQKTS</sequence>
<dbReference type="RefSeq" id="WP_124295733.1">
    <property type="nucleotide sequence ID" value="NZ_BDES01000049.1"/>
</dbReference>
<dbReference type="AlphaFoldDB" id="A0A401WUK9"/>
<evidence type="ECO:0000313" key="3">
    <source>
        <dbReference type="Proteomes" id="UP000287300"/>
    </source>
</evidence>
<feature type="region of interest" description="Disordered" evidence="1">
    <location>
        <begin position="119"/>
        <end position="148"/>
    </location>
</feature>
<evidence type="ECO:0000256" key="1">
    <source>
        <dbReference type="SAM" id="MobiDB-lite"/>
    </source>
</evidence>
<dbReference type="Proteomes" id="UP000287300">
    <property type="component" value="Unassembled WGS sequence"/>
</dbReference>
<name>A0A401WUK9_ACEPA</name>
<gene>
    <name evidence="2" type="ORF">NBRC3188_1673</name>
</gene>
<evidence type="ECO:0000313" key="2">
    <source>
        <dbReference type="EMBL" id="GCD52976.1"/>
    </source>
</evidence>
<comment type="caution">
    <text evidence="2">The sequence shown here is derived from an EMBL/GenBank/DDBJ whole genome shotgun (WGS) entry which is preliminary data.</text>
</comment>
<reference evidence="2 3" key="1">
    <citation type="submission" date="2016-06" db="EMBL/GenBank/DDBJ databases">
        <title>Acetobacter pasteurianus NBRC 3188 whole genome sequencing project.</title>
        <authorList>
            <person name="Matsutani M."/>
            <person name="Shiwa Y."/>
            <person name="Okamoto-Kainuma A."/>
            <person name="Ishikawa M."/>
            <person name="Koizumi Y."/>
            <person name="Yoshikawa H."/>
            <person name="Yakushi T."/>
            <person name="Matsushita K."/>
        </authorList>
    </citation>
    <scope>NUCLEOTIDE SEQUENCE [LARGE SCALE GENOMIC DNA]</scope>
    <source>
        <strain evidence="2 3">NBRC 3188</strain>
    </source>
</reference>
<accession>A0A401WUK9</accession>
<feature type="compositionally biased region" description="Low complexity" evidence="1">
    <location>
        <begin position="119"/>
        <end position="142"/>
    </location>
</feature>
<protein>
    <submittedName>
        <fullName evidence="2">Uncharacterized protein</fullName>
    </submittedName>
</protein>
<organism evidence="2 3">
    <name type="scientific">Acetobacter pasteurianus NBRC 3188</name>
    <dbReference type="NCBI Taxonomy" id="1226663"/>
    <lineage>
        <taxon>Bacteria</taxon>
        <taxon>Pseudomonadati</taxon>
        <taxon>Pseudomonadota</taxon>
        <taxon>Alphaproteobacteria</taxon>
        <taxon>Acetobacterales</taxon>
        <taxon>Acetobacteraceae</taxon>
        <taxon>Acetobacter</taxon>
    </lineage>
</organism>